<keyword evidence="8 11" id="KW-1133">Transmembrane helix</keyword>
<dbReference type="Gene3D" id="3.40.1110.10">
    <property type="entry name" value="Calcium-transporting ATPase, cytoplasmic domain N"/>
    <property type="match status" value="1"/>
</dbReference>
<dbReference type="Gene3D" id="1.20.1110.10">
    <property type="entry name" value="Calcium-transporting ATPase, transmembrane domain"/>
    <property type="match status" value="1"/>
</dbReference>
<evidence type="ECO:0000256" key="3">
    <source>
        <dbReference type="ARBA" id="ARBA00022553"/>
    </source>
</evidence>
<evidence type="ECO:0000256" key="9">
    <source>
        <dbReference type="ARBA" id="ARBA00023065"/>
    </source>
</evidence>
<keyword evidence="9" id="KW-0406">Ion transport</keyword>
<keyword evidence="14" id="KW-1185">Reference proteome</keyword>
<keyword evidence="3" id="KW-0597">Phosphoprotein</keyword>
<dbReference type="Gene3D" id="2.70.150.10">
    <property type="entry name" value="Calcium-transporting ATPase, cytoplasmic transduction domain A"/>
    <property type="match status" value="1"/>
</dbReference>
<dbReference type="SUPFAM" id="SSF81653">
    <property type="entry name" value="Calcium ATPase, transduction domain A"/>
    <property type="match status" value="1"/>
</dbReference>
<dbReference type="GO" id="GO:0016887">
    <property type="term" value="F:ATP hydrolysis activity"/>
    <property type="evidence" value="ECO:0007669"/>
    <property type="project" value="InterPro"/>
</dbReference>
<proteinExistence type="predicted"/>
<dbReference type="Pfam" id="PF00122">
    <property type="entry name" value="E1-E2_ATPase"/>
    <property type="match status" value="1"/>
</dbReference>
<keyword evidence="7" id="KW-1278">Translocase</keyword>
<feature type="transmembrane region" description="Helical" evidence="11">
    <location>
        <begin position="667"/>
        <end position="687"/>
    </location>
</feature>
<evidence type="ECO:0000256" key="1">
    <source>
        <dbReference type="ARBA" id="ARBA00004141"/>
    </source>
</evidence>
<dbReference type="PROSITE" id="PS00154">
    <property type="entry name" value="ATPASE_E1_E2"/>
    <property type="match status" value="1"/>
</dbReference>
<evidence type="ECO:0000256" key="11">
    <source>
        <dbReference type="SAM" id="Phobius"/>
    </source>
</evidence>
<evidence type="ECO:0000259" key="12">
    <source>
        <dbReference type="SMART" id="SM00831"/>
    </source>
</evidence>
<feature type="transmembrane region" description="Helical" evidence="11">
    <location>
        <begin position="714"/>
        <end position="736"/>
    </location>
</feature>
<dbReference type="FunFam" id="3.40.50.1000:FF:000001">
    <property type="entry name" value="Phospholipid-transporting ATPase IC"/>
    <property type="match status" value="1"/>
</dbReference>
<feature type="transmembrane region" description="Helical" evidence="11">
    <location>
        <begin position="224"/>
        <end position="244"/>
    </location>
</feature>
<dbReference type="NCBIfam" id="TIGR01494">
    <property type="entry name" value="ATPase_P-type"/>
    <property type="match status" value="2"/>
</dbReference>
<evidence type="ECO:0000313" key="14">
    <source>
        <dbReference type="Proteomes" id="UP000622653"/>
    </source>
</evidence>
<dbReference type="InterPro" id="IPR023214">
    <property type="entry name" value="HAD_sf"/>
</dbReference>
<feature type="transmembrane region" description="Helical" evidence="11">
    <location>
        <begin position="639"/>
        <end position="661"/>
    </location>
</feature>
<feature type="transmembrane region" description="Helical" evidence="11">
    <location>
        <begin position="250"/>
        <end position="276"/>
    </location>
</feature>
<comment type="subcellular location">
    <subcellularLocation>
        <location evidence="1">Membrane</location>
        <topology evidence="1">Multi-pass membrane protein</topology>
    </subcellularLocation>
</comment>
<name>A0A8J7KEZ8_9BACL</name>
<keyword evidence="10 11" id="KW-0472">Membrane</keyword>
<feature type="transmembrane region" description="Helical" evidence="11">
    <location>
        <begin position="817"/>
        <end position="838"/>
    </location>
</feature>
<dbReference type="GO" id="GO:0005524">
    <property type="term" value="F:ATP binding"/>
    <property type="evidence" value="ECO:0007669"/>
    <property type="project" value="UniProtKB-KW"/>
</dbReference>
<dbReference type="Gene3D" id="3.40.50.1000">
    <property type="entry name" value="HAD superfamily/HAD-like"/>
    <property type="match status" value="1"/>
</dbReference>
<dbReference type="Proteomes" id="UP000622653">
    <property type="component" value="Unassembled WGS sequence"/>
</dbReference>
<gene>
    <name evidence="13" type="ORF">IRY55_09950</name>
</gene>
<dbReference type="SUPFAM" id="SSF81660">
    <property type="entry name" value="Metal cation-transporting ATPase, ATP-binding domain N"/>
    <property type="match status" value="1"/>
</dbReference>
<keyword evidence="5" id="KW-0547">Nucleotide-binding</keyword>
<dbReference type="InterPro" id="IPR008250">
    <property type="entry name" value="ATPase_P-typ_transduc_dom_A_sf"/>
</dbReference>
<dbReference type="PRINTS" id="PR00119">
    <property type="entry name" value="CATATPASE"/>
</dbReference>
<dbReference type="EMBL" id="JADKPV010000005">
    <property type="protein sequence ID" value="MBF4501686.1"/>
    <property type="molecule type" value="Genomic_DNA"/>
</dbReference>
<evidence type="ECO:0000256" key="2">
    <source>
        <dbReference type="ARBA" id="ARBA00022448"/>
    </source>
</evidence>
<keyword evidence="6" id="KW-0067">ATP-binding</keyword>
<comment type="caution">
    <text evidence="13">The sequence shown here is derived from an EMBL/GenBank/DDBJ whole genome shotgun (WGS) entry which is preliminary data.</text>
</comment>
<dbReference type="SFLD" id="SFLDS00003">
    <property type="entry name" value="Haloacid_Dehalogenase"/>
    <property type="match status" value="1"/>
</dbReference>
<dbReference type="Pfam" id="PF00690">
    <property type="entry name" value="Cation_ATPase_N"/>
    <property type="match status" value="1"/>
</dbReference>
<protein>
    <submittedName>
        <fullName evidence="13">Cation-translocating P-type ATPase</fullName>
    </submittedName>
</protein>
<evidence type="ECO:0000256" key="4">
    <source>
        <dbReference type="ARBA" id="ARBA00022692"/>
    </source>
</evidence>
<evidence type="ECO:0000313" key="13">
    <source>
        <dbReference type="EMBL" id="MBF4501686.1"/>
    </source>
</evidence>
<dbReference type="GO" id="GO:0016020">
    <property type="term" value="C:membrane"/>
    <property type="evidence" value="ECO:0007669"/>
    <property type="project" value="UniProtKB-SubCell"/>
</dbReference>
<sequence>MHRKTRRSEKMKRQGLTTEEATQLLQRYGENKLVEAKKESLLKKIGKQLLDVLMLILLIGAIVSYMIGETTDAFIILIVVVLNITISLVQEYKADDALEALKNMTVPKAFVRRDGIVQEVEATAVVVGDVVLLEAGRLVPADLEIIQAKDLMIDESALTGESVPQLKEVNEIAAMSTIVTNGTALGIVKATGMDTEIGKIASMLNATADDLTPLQKSLNTLGKYLGIATVLISIIIFSIGFFQGRDIREMFMLAISLAVAAIPEGLPAVVTIVLALGMRKMVKRHVIIRKLPAVEALGSVDVICSDKTGTLTQNKMTVLHVMAEGHIEKPNAHHSALDILAEVFAHCHHVERSAGDWIGEPTEVGLVTYAYKYDSSLYNRYPLVDEIPFDSTRKMMTTIHEKDGRTIAYTKGALDRVLEKCAFLWEKGEAVPLTFEKRHLIQNQANEMASDALRVLGAAMKREGDLYREDELIFVGFAAMMDPPREEVKAALAETKKAGIRTVMITGDDPHTAFAIGRQLGLAHSMDEVWTGTEIDAVDSDTFARQVRNVCIFARVSPTHKVKIVQALQAHNLVVSMTGDGVNDAPSLKAADVGVAMGITGTDVAKGASDIVLTDDNFSSIVQAVKEGRTIFNNIKKTVLFLLSCNLGEIIALFFGILLGWPTLLRPVHILWVNLITDTFPALALGVDNDNRHVMEQKPRRSEEHILHGSLQHLVWNGLLIGVLTLFAFILGAYYVDGQWMHGQNLSAHGLMVAQTMAFLTLSFAQLFHAFNVRSMTDTIFSKQLWSNRYLLYAFGFGLMLQVILVTVGPLANVFHLHALTMAEWLTVFGLSIIPIFFNEMLKLKRRRAKNRVQ</sequence>
<dbReference type="SUPFAM" id="SSF81665">
    <property type="entry name" value="Calcium ATPase, transmembrane domain M"/>
    <property type="match status" value="1"/>
</dbReference>
<dbReference type="InterPro" id="IPR023299">
    <property type="entry name" value="ATPase_P-typ_cyto_dom_N"/>
</dbReference>
<dbReference type="InterPro" id="IPR059000">
    <property type="entry name" value="ATPase_P-type_domA"/>
</dbReference>
<evidence type="ECO:0000256" key="5">
    <source>
        <dbReference type="ARBA" id="ARBA00022741"/>
    </source>
</evidence>
<dbReference type="InterPro" id="IPR023298">
    <property type="entry name" value="ATPase_P-typ_TM_dom_sf"/>
</dbReference>
<dbReference type="SMART" id="SM00831">
    <property type="entry name" value="Cation_ATPase_N"/>
    <property type="match status" value="1"/>
</dbReference>
<accession>A0A8J7KEZ8</accession>
<dbReference type="InterPro" id="IPR006068">
    <property type="entry name" value="ATPase_P-typ_cation-transptr_C"/>
</dbReference>
<feature type="transmembrane region" description="Helical" evidence="11">
    <location>
        <begin position="73"/>
        <end position="92"/>
    </location>
</feature>
<dbReference type="PRINTS" id="PR00120">
    <property type="entry name" value="HATPASE"/>
</dbReference>
<dbReference type="PANTHER" id="PTHR42861">
    <property type="entry name" value="CALCIUM-TRANSPORTING ATPASE"/>
    <property type="match status" value="1"/>
</dbReference>
<dbReference type="SFLD" id="SFLDF00027">
    <property type="entry name" value="p-type_atpase"/>
    <property type="match status" value="1"/>
</dbReference>
<dbReference type="SUPFAM" id="SSF56784">
    <property type="entry name" value="HAD-like"/>
    <property type="match status" value="1"/>
</dbReference>
<evidence type="ECO:0000256" key="6">
    <source>
        <dbReference type="ARBA" id="ARBA00022840"/>
    </source>
</evidence>
<feature type="transmembrane region" description="Helical" evidence="11">
    <location>
        <begin position="748"/>
        <end position="769"/>
    </location>
</feature>
<dbReference type="SFLD" id="SFLDG00002">
    <property type="entry name" value="C1.7:_P-type_atpase_like"/>
    <property type="match status" value="1"/>
</dbReference>
<evidence type="ECO:0000256" key="7">
    <source>
        <dbReference type="ARBA" id="ARBA00022967"/>
    </source>
</evidence>
<keyword evidence="4 11" id="KW-0812">Transmembrane</keyword>
<feature type="domain" description="Cation-transporting P-type ATPase N-terminal" evidence="12">
    <location>
        <begin position="2"/>
        <end position="69"/>
    </location>
</feature>
<reference evidence="13" key="1">
    <citation type="submission" date="2020-11" db="EMBL/GenBank/DDBJ databases">
        <title>Multidrug resistant novel bacterium Savagea serpentis sp. nov., isolated from the scats of a vine snake (Ahaetulla nasuta).</title>
        <authorList>
            <person name="Venkata Ramana V."/>
            <person name="Vikas Patil S."/>
            <person name="Yogita Lugani V."/>
        </authorList>
    </citation>
    <scope>NUCLEOTIDE SEQUENCE</scope>
    <source>
        <strain evidence="13">SN6</strain>
    </source>
</reference>
<dbReference type="InterPro" id="IPR044492">
    <property type="entry name" value="P_typ_ATPase_HD_dom"/>
</dbReference>
<dbReference type="InterPro" id="IPR018303">
    <property type="entry name" value="ATPase_P-typ_P_site"/>
</dbReference>
<dbReference type="GO" id="GO:0006811">
    <property type="term" value="P:monoatomic ion transport"/>
    <property type="evidence" value="ECO:0007669"/>
    <property type="project" value="UniProtKB-KW"/>
</dbReference>
<keyword evidence="2" id="KW-0813">Transport</keyword>
<evidence type="ECO:0000256" key="8">
    <source>
        <dbReference type="ARBA" id="ARBA00022989"/>
    </source>
</evidence>
<dbReference type="InterPro" id="IPR001757">
    <property type="entry name" value="P_typ_ATPase"/>
</dbReference>
<feature type="transmembrane region" description="Helical" evidence="11">
    <location>
        <begin position="790"/>
        <end position="811"/>
    </location>
</feature>
<dbReference type="AlphaFoldDB" id="A0A8J7KEZ8"/>
<dbReference type="Pfam" id="PF13246">
    <property type="entry name" value="Cation_ATPase"/>
    <property type="match status" value="1"/>
</dbReference>
<dbReference type="InterPro" id="IPR004014">
    <property type="entry name" value="ATPase_P-typ_cation-transptr_N"/>
</dbReference>
<dbReference type="InterPro" id="IPR036412">
    <property type="entry name" value="HAD-like_sf"/>
</dbReference>
<feature type="transmembrane region" description="Helical" evidence="11">
    <location>
        <begin position="49"/>
        <end position="67"/>
    </location>
</feature>
<evidence type="ECO:0000256" key="10">
    <source>
        <dbReference type="ARBA" id="ARBA00023136"/>
    </source>
</evidence>
<dbReference type="Pfam" id="PF00689">
    <property type="entry name" value="Cation_ATPase_C"/>
    <property type="match status" value="1"/>
</dbReference>
<organism evidence="13 14">
    <name type="scientific">Savagea serpentis</name>
    <dbReference type="NCBI Taxonomy" id="2785297"/>
    <lineage>
        <taxon>Bacteria</taxon>
        <taxon>Bacillati</taxon>
        <taxon>Bacillota</taxon>
        <taxon>Bacilli</taxon>
        <taxon>Bacillales</taxon>
        <taxon>Caryophanaceae</taxon>
        <taxon>Savagea</taxon>
    </lineage>
</organism>